<dbReference type="AlphaFoldDB" id="A0AA39Y420"/>
<protein>
    <submittedName>
        <fullName evidence="2">Uncharacterized protein</fullName>
    </submittedName>
</protein>
<comment type="caution">
    <text evidence="2">The sequence shown here is derived from an EMBL/GenBank/DDBJ whole genome shotgun (WGS) entry which is preliminary data.</text>
</comment>
<evidence type="ECO:0000313" key="2">
    <source>
        <dbReference type="EMBL" id="KAK0645647.1"/>
    </source>
</evidence>
<name>A0AA39Y420_9PEZI</name>
<accession>A0AA39Y420</accession>
<dbReference type="EMBL" id="JAULSV010000004">
    <property type="protein sequence ID" value="KAK0645647.1"/>
    <property type="molecule type" value="Genomic_DNA"/>
</dbReference>
<feature type="region of interest" description="Disordered" evidence="1">
    <location>
        <begin position="1"/>
        <end position="92"/>
    </location>
</feature>
<proteinExistence type="predicted"/>
<reference evidence="2" key="1">
    <citation type="submission" date="2023-06" db="EMBL/GenBank/DDBJ databases">
        <title>Genome-scale phylogeny and comparative genomics of the fungal order Sordariales.</title>
        <authorList>
            <consortium name="Lawrence Berkeley National Laboratory"/>
            <person name="Hensen N."/>
            <person name="Bonometti L."/>
            <person name="Westerberg I."/>
            <person name="Brannstrom I.O."/>
            <person name="Guillou S."/>
            <person name="Cros-Aarteil S."/>
            <person name="Calhoun S."/>
            <person name="Haridas S."/>
            <person name="Kuo A."/>
            <person name="Mondo S."/>
            <person name="Pangilinan J."/>
            <person name="Riley R."/>
            <person name="Labutti K."/>
            <person name="Andreopoulos B."/>
            <person name="Lipzen A."/>
            <person name="Chen C."/>
            <person name="Yanf M."/>
            <person name="Daum C."/>
            <person name="Ng V."/>
            <person name="Clum A."/>
            <person name="Steindorff A."/>
            <person name="Ohm R."/>
            <person name="Martin F."/>
            <person name="Silar P."/>
            <person name="Natvig D."/>
            <person name="Lalanne C."/>
            <person name="Gautier V."/>
            <person name="Ament-Velasquez S.L."/>
            <person name="Kruys A."/>
            <person name="Hutchinson M.I."/>
            <person name="Powell A.J."/>
            <person name="Barry K."/>
            <person name="Miller A.N."/>
            <person name="Grigoriev I.V."/>
            <person name="Debuchy R."/>
            <person name="Gladieux P."/>
            <person name="Thoren M.H."/>
            <person name="Johannesson H."/>
        </authorList>
    </citation>
    <scope>NUCLEOTIDE SEQUENCE</scope>
    <source>
        <strain evidence="2">SMH2532-1</strain>
    </source>
</reference>
<gene>
    <name evidence="2" type="ORF">B0T16DRAFT_390230</name>
</gene>
<keyword evidence="3" id="KW-1185">Reference proteome</keyword>
<feature type="compositionally biased region" description="Low complexity" evidence="1">
    <location>
        <begin position="67"/>
        <end position="82"/>
    </location>
</feature>
<evidence type="ECO:0000313" key="3">
    <source>
        <dbReference type="Proteomes" id="UP001174936"/>
    </source>
</evidence>
<sequence length="411" mass="45960">MMLAAESRSWLSGPPAATPAPPTSDATLSPHRRSRSRPQSEASAEPPEDPPPKRRRRRLCGFGSDGNSIPNSESSESSSNNPAGSRPHTGEAGCQACVDQVPVRPDPEQLAAPVEHPPDHSESCTVSSIDNCRIPNAEALLGSSSIDKLRLSVDELSKPLLVDSGPGGLQSTKNGTPATASGWWFYNFPPEIRNMIYEYSLDWPTSHELYAPYNSRIDDYYANKDIDEREFPVYSGALKTPTILLLCRGITAECLPILQSRHFVVDRLPPWLPGASRPMRIPQFVGRRTIQSLRHIELRLPVGQGRFGSGWVWADIVTDIFDILRERNSFDTLKIVISIFNDRSRSVWELESENLNRITDNVRGGHSRALRGASLTRITHQITTLSTKNPRFWAPGQIEDQYWTRLNRQYE</sequence>
<organism evidence="2 3">
    <name type="scientific">Cercophora newfieldiana</name>
    <dbReference type="NCBI Taxonomy" id="92897"/>
    <lineage>
        <taxon>Eukaryota</taxon>
        <taxon>Fungi</taxon>
        <taxon>Dikarya</taxon>
        <taxon>Ascomycota</taxon>
        <taxon>Pezizomycotina</taxon>
        <taxon>Sordariomycetes</taxon>
        <taxon>Sordariomycetidae</taxon>
        <taxon>Sordariales</taxon>
        <taxon>Lasiosphaeriaceae</taxon>
        <taxon>Cercophora</taxon>
    </lineage>
</organism>
<dbReference type="Proteomes" id="UP001174936">
    <property type="component" value="Unassembled WGS sequence"/>
</dbReference>
<evidence type="ECO:0000256" key="1">
    <source>
        <dbReference type="SAM" id="MobiDB-lite"/>
    </source>
</evidence>